<dbReference type="Proteomes" id="UP001359485">
    <property type="component" value="Unassembled WGS sequence"/>
</dbReference>
<comment type="caution">
    <text evidence="1">The sequence shown here is derived from an EMBL/GenBank/DDBJ whole genome shotgun (WGS) entry which is preliminary data.</text>
</comment>
<protein>
    <submittedName>
        <fullName evidence="1">Uncharacterized protein</fullName>
    </submittedName>
</protein>
<keyword evidence="2" id="KW-1185">Reference proteome</keyword>
<organism evidence="1 2">
    <name type="scientific">Polyplax serrata</name>
    <name type="common">Common mouse louse</name>
    <dbReference type="NCBI Taxonomy" id="468196"/>
    <lineage>
        <taxon>Eukaryota</taxon>
        <taxon>Metazoa</taxon>
        <taxon>Ecdysozoa</taxon>
        <taxon>Arthropoda</taxon>
        <taxon>Hexapoda</taxon>
        <taxon>Insecta</taxon>
        <taxon>Pterygota</taxon>
        <taxon>Neoptera</taxon>
        <taxon>Paraneoptera</taxon>
        <taxon>Psocodea</taxon>
        <taxon>Troctomorpha</taxon>
        <taxon>Phthiraptera</taxon>
        <taxon>Anoplura</taxon>
        <taxon>Polyplacidae</taxon>
        <taxon>Polyplax</taxon>
    </lineage>
</organism>
<evidence type="ECO:0000313" key="1">
    <source>
        <dbReference type="EMBL" id="KAK6624662.1"/>
    </source>
</evidence>
<gene>
    <name evidence="1" type="ORF">RUM44_011521</name>
</gene>
<sequence>MNSFKDGNLVYGEKVKISGLKCILLNCRLGNSALEILAVSTGTREALNFLDKSAKEWKKTQTDSEEVPLVHYLSECVVRMRYITGNSLSVTVLLLILSRHGEELTSSQGCVLM</sequence>
<dbReference type="EMBL" id="JAWJWF010000046">
    <property type="protein sequence ID" value="KAK6624662.1"/>
    <property type="molecule type" value="Genomic_DNA"/>
</dbReference>
<proteinExistence type="predicted"/>
<accession>A0ABR1AQY6</accession>
<name>A0ABR1AQY6_POLSC</name>
<reference evidence="1 2" key="1">
    <citation type="submission" date="2023-09" db="EMBL/GenBank/DDBJ databases">
        <title>Genomes of two closely related lineages of the louse Polyplax serrata with different host specificities.</title>
        <authorList>
            <person name="Martinu J."/>
            <person name="Tarabai H."/>
            <person name="Stefka J."/>
            <person name="Hypsa V."/>
        </authorList>
    </citation>
    <scope>NUCLEOTIDE SEQUENCE [LARGE SCALE GENOMIC DNA]</scope>
    <source>
        <strain evidence="1">98ZLc_SE</strain>
    </source>
</reference>
<evidence type="ECO:0000313" key="2">
    <source>
        <dbReference type="Proteomes" id="UP001359485"/>
    </source>
</evidence>